<name>A0A4S8KVP1_DENBC</name>
<dbReference type="InterPro" id="IPR016169">
    <property type="entry name" value="FAD-bd_PCMH_sub2"/>
</dbReference>
<gene>
    <name evidence="2" type="ORF">K435DRAFT_874851</name>
</gene>
<evidence type="ECO:0008006" key="4">
    <source>
        <dbReference type="Google" id="ProtNLM"/>
    </source>
</evidence>
<evidence type="ECO:0000313" key="3">
    <source>
        <dbReference type="Proteomes" id="UP000297245"/>
    </source>
</evidence>
<keyword evidence="1" id="KW-0732">Signal</keyword>
<feature type="signal peptide" evidence="1">
    <location>
        <begin position="1"/>
        <end position="18"/>
    </location>
</feature>
<protein>
    <recommendedName>
        <fullName evidence="4">FAD linked oxidase N-terminal domain-containing protein</fullName>
    </recommendedName>
</protein>
<reference evidence="2 3" key="1">
    <citation type="journal article" date="2019" name="Nat. Ecol. Evol.">
        <title>Megaphylogeny resolves global patterns of mushroom evolution.</title>
        <authorList>
            <person name="Varga T."/>
            <person name="Krizsan K."/>
            <person name="Foldi C."/>
            <person name="Dima B."/>
            <person name="Sanchez-Garcia M."/>
            <person name="Sanchez-Ramirez S."/>
            <person name="Szollosi G.J."/>
            <person name="Szarkandi J.G."/>
            <person name="Papp V."/>
            <person name="Albert L."/>
            <person name="Andreopoulos W."/>
            <person name="Angelini C."/>
            <person name="Antonin V."/>
            <person name="Barry K.W."/>
            <person name="Bougher N.L."/>
            <person name="Buchanan P."/>
            <person name="Buyck B."/>
            <person name="Bense V."/>
            <person name="Catcheside P."/>
            <person name="Chovatia M."/>
            <person name="Cooper J."/>
            <person name="Damon W."/>
            <person name="Desjardin D."/>
            <person name="Finy P."/>
            <person name="Geml J."/>
            <person name="Haridas S."/>
            <person name="Hughes K."/>
            <person name="Justo A."/>
            <person name="Karasinski D."/>
            <person name="Kautmanova I."/>
            <person name="Kiss B."/>
            <person name="Kocsube S."/>
            <person name="Kotiranta H."/>
            <person name="LaButti K.M."/>
            <person name="Lechner B.E."/>
            <person name="Liimatainen K."/>
            <person name="Lipzen A."/>
            <person name="Lukacs Z."/>
            <person name="Mihaltcheva S."/>
            <person name="Morgado L.N."/>
            <person name="Niskanen T."/>
            <person name="Noordeloos M.E."/>
            <person name="Ohm R.A."/>
            <person name="Ortiz-Santana B."/>
            <person name="Ovrebo C."/>
            <person name="Racz N."/>
            <person name="Riley R."/>
            <person name="Savchenko A."/>
            <person name="Shiryaev A."/>
            <person name="Soop K."/>
            <person name="Spirin V."/>
            <person name="Szebenyi C."/>
            <person name="Tomsovsky M."/>
            <person name="Tulloss R.E."/>
            <person name="Uehling J."/>
            <person name="Grigoriev I.V."/>
            <person name="Vagvolgyi C."/>
            <person name="Papp T."/>
            <person name="Martin F.M."/>
            <person name="Miettinen O."/>
            <person name="Hibbett D.S."/>
            <person name="Nagy L.G."/>
        </authorList>
    </citation>
    <scope>NUCLEOTIDE SEQUENCE [LARGE SCALE GENOMIC DNA]</scope>
    <source>
        <strain evidence="2 3">CBS 962.96</strain>
    </source>
</reference>
<dbReference type="Gene3D" id="3.30.465.10">
    <property type="match status" value="1"/>
</dbReference>
<dbReference type="AlphaFoldDB" id="A0A4S8KVP1"/>
<dbReference type="Proteomes" id="UP000297245">
    <property type="component" value="Unassembled WGS sequence"/>
</dbReference>
<dbReference type="EMBL" id="ML179952">
    <property type="protein sequence ID" value="THU79987.1"/>
    <property type="molecule type" value="Genomic_DNA"/>
</dbReference>
<evidence type="ECO:0000256" key="1">
    <source>
        <dbReference type="SAM" id="SignalP"/>
    </source>
</evidence>
<dbReference type="OrthoDB" id="9983560at2759"/>
<organism evidence="2 3">
    <name type="scientific">Dendrothele bispora (strain CBS 962.96)</name>
    <dbReference type="NCBI Taxonomy" id="1314807"/>
    <lineage>
        <taxon>Eukaryota</taxon>
        <taxon>Fungi</taxon>
        <taxon>Dikarya</taxon>
        <taxon>Basidiomycota</taxon>
        <taxon>Agaricomycotina</taxon>
        <taxon>Agaricomycetes</taxon>
        <taxon>Agaricomycetidae</taxon>
        <taxon>Agaricales</taxon>
        <taxon>Agaricales incertae sedis</taxon>
        <taxon>Dendrothele</taxon>
    </lineage>
</organism>
<proteinExistence type="predicted"/>
<sequence length="154" mass="16539">MKTLLILPLLAFTVLGQAASRCRCLYNDTCWPSEDQFSDLQSKLSQPLICPVPPATPCYPPSDPSGNCTDILANASNGRRLSDRAGAMQSMNFQAFITDNGTIETCFLDTSLGYPCLQGSIPPIGVDAQTVEDLQAAVVFAAEHDLRVVIKNTG</sequence>
<feature type="chain" id="PRO_5020380700" description="FAD linked oxidase N-terminal domain-containing protein" evidence="1">
    <location>
        <begin position="19"/>
        <end position="154"/>
    </location>
</feature>
<accession>A0A4S8KVP1</accession>
<evidence type="ECO:0000313" key="2">
    <source>
        <dbReference type="EMBL" id="THU79987.1"/>
    </source>
</evidence>
<keyword evidence="3" id="KW-1185">Reference proteome</keyword>